<dbReference type="Proteomes" id="UP000524893">
    <property type="component" value="Unassembled WGS sequence"/>
</dbReference>
<proteinExistence type="predicted"/>
<keyword evidence="1" id="KW-0812">Transmembrane</keyword>
<organism evidence="2 3">
    <name type="scientific">Staphylococcus coagulans</name>
    <dbReference type="NCBI Taxonomy" id="74706"/>
    <lineage>
        <taxon>Bacteria</taxon>
        <taxon>Bacillati</taxon>
        <taxon>Bacillota</taxon>
        <taxon>Bacilli</taxon>
        <taxon>Bacillales</taxon>
        <taxon>Staphylococcaceae</taxon>
        <taxon>Staphylococcus</taxon>
    </lineage>
</organism>
<dbReference type="EMBL" id="JABTCN010000024">
    <property type="protein sequence ID" value="MBA8776864.1"/>
    <property type="molecule type" value="Genomic_DNA"/>
</dbReference>
<protein>
    <submittedName>
        <fullName evidence="2">Alpha/beta hydrolase</fullName>
    </submittedName>
</protein>
<sequence length="290" mass="32665">MKKKWIWGTAVLIVVLIVGLFVAVSFNRHQANSKNYHNTKLVKNQTPTLFLHGYGGSINSEKFMVKEAKNQGVTDDVMRAQVSDKGDVTLKGKLSKDAINPIVQVEFADNKNEDPEENAKWFKNVLEKLQDEYDIKKFNFVGHSMANMSFAHYMLLYGEDQSLPQLNKQVNIAGTFNGVINVNEKVNEISVDKEGKPSRMNPPYQKLLKLKSIYKGKDIGVLNIYGDLEDGTHSDGSVSVSSAKSLKYLIGDSPKSYKELEYKGKEAEHSELHENSDVADQIIQFLWGEM</sequence>
<evidence type="ECO:0000313" key="2">
    <source>
        <dbReference type="EMBL" id="MBA8776864.1"/>
    </source>
</evidence>
<dbReference type="SUPFAM" id="SSF53474">
    <property type="entry name" value="alpha/beta-Hydrolases"/>
    <property type="match status" value="1"/>
</dbReference>
<dbReference type="Gene3D" id="3.40.50.1820">
    <property type="entry name" value="alpha/beta hydrolase"/>
    <property type="match status" value="1"/>
</dbReference>
<evidence type="ECO:0000313" key="3">
    <source>
        <dbReference type="Proteomes" id="UP000524893"/>
    </source>
</evidence>
<reference evidence="2 3" key="1">
    <citation type="journal article" date="2020" name="Access Microbiol">
        <title>Isolation and genome sequencing of Staphylococcus schleiferi subspecies coagulans from Antarctic seals.</title>
        <authorList>
            <person name="Foster G."/>
            <person name="Robb A."/>
            <person name="Paterson G.K."/>
        </authorList>
    </citation>
    <scope>NUCLEOTIDE SEQUENCE [LARGE SCALE GENOMIC DNA]</scope>
    <source>
        <strain evidence="2 3">M615/02/4</strain>
    </source>
</reference>
<gene>
    <name evidence="2" type="ORF">HR081_08245</name>
</gene>
<dbReference type="InterPro" id="IPR010315">
    <property type="entry name" value="DUF915_hydro-like"/>
</dbReference>
<keyword evidence="1" id="KW-1133">Transmembrane helix</keyword>
<dbReference type="RefSeq" id="WP_182280920.1">
    <property type="nucleotide sequence ID" value="NZ_JABTCN010000024.1"/>
</dbReference>
<accession>A0A9X0PGP9</accession>
<keyword evidence="1" id="KW-0472">Membrane</keyword>
<evidence type="ECO:0000256" key="1">
    <source>
        <dbReference type="SAM" id="Phobius"/>
    </source>
</evidence>
<dbReference type="GO" id="GO:0016787">
    <property type="term" value="F:hydrolase activity"/>
    <property type="evidence" value="ECO:0007669"/>
    <property type="project" value="UniProtKB-KW"/>
</dbReference>
<feature type="transmembrane region" description="Helical" evidence="1">
    <location>
        <begin position="6"/>
        <end position="26"/>
    </location>
</feature>
<name>A0A9X0PGP9_9STAP</name>
<dbReference type="Pfam" id="PF06028">
    <property type="entry name" value="DUF915"/>
    <property type="match status" value="1"/>
</dbReference>
<dbReference type="AlphaFoldDB" id="A0A9X0PGP9"/>
<comment type="caution">
    <text evidence="2">The sequence shown here is derived from an EMBL/GenBank/DDBJ whole genome shotgun (WGS) entry which is preliminary data.</text>
</comment>
<dbReference type="InterPro" id="IPR029058">
    <property type="entry name" value="AB_hydrolase_fold"/>
</dbReference>
<keyword evidence="2" id="KW-0378">Hydrolase</keyword>